<organism evidence="2 3">
    <name type="scientific">Thermus tengchongensis</name>
    <dbReference type="NCBI Taxonomy" id="1214928"/>
    <lineage>
        <taxon>Bacteria</taxon>
        <taxon>Thermotogati</taxon>
        <taxon>Deinococcota</taxon>
        <taxon>Deinococci</taxon>
        <taxon>Thermales</taxon>
        <taxon>Thermaceae</taxon>
        <taxon>Thermus</taxon>
    </lineage>
</organism>
<name>A0A4Y9FA70_9DEIN</name>
<dbReference type="InterPro" id="IPR050570">
    <property type="entry name" value="Cell_wall_metabolism_enzyme"/>
</dbReference>
<dbReference type="CDD" id="cd12797">
    <property type="entry name" value="M23_peptidase"/>
    <property type="match status" value="1"/>
</dbReference>
<dbReference type="PANTHER" id="PTHR21666">
    <property type="entry name" value="PEPTIDASE-RELATED"/>
    <property type="match status" value="1"/>
</dbReference>
<dbReference type="Pfam" id="PF01551">
    <property type="entry name" value="Peptidase_M23"/>
    <property type="match status" value="1"/>
</dbReference>
<reference evidence="2 3" key="1">
    <citation type="submission" date="2019-03" db="EMBL/GenBank/DDBJ databases">
        <title>Thermus tengchongensis species for the arsenic transformation mechanism.</title>
        <authorList>
            <person name="Yuan G.C."/>
        </authorList>
    </citation>
    <scope>NUCLEOTIDE SEQUENCE [LARGE SCALE GENOMIC DNA]</scope>
    <source>
        <strain evidence="2 3">15W</strain>
    </source>
</reference>
<dbReference type="InterPro" id="IPR016047">
    <property type="entry name" value="M23ase_b-sheet_dom"/>
</dbReference>
<dbReference type="InterPro" id="IPR011055">
    <property type="entry name" value="Dup_hybrid_motif"/>
</dbReference>
<sequence length="201" mass="22490">MLFHPLGGPKWGRIDAGFLDPGYLRAVGSEHPGVDINRAGTSGDQDLGHPILCLAPGVVEEVAQDDVWGHVVLVRHDQAVARWVSRILGREVPALWSQYAHLIWPVVERGQRVLGGQAIGGMGKGGRQRYWAHLHFELRTALHPALFWPGKRREVIIRDYLDPAPVLAKATQEHRYVWERLIVNLTRPDLPQVREPNAGEA</sequence>
<evidence type="ECO:0000313" key="2">
    <source>
        <dbReference type="EMBL" id="TFU25443.1"/>
    </source>
</evidence>
<dbReference type="SUPFAM" id="SSF51261">
    <property type="entry name" value="Duplicated hybrid motif"/>
    <property type="match status" value="1"/>
</dbReference>
<evidence type="ECO:0000259" key="1">
    <source>
        <dbReference type="Pfam" id="PF01551"/>
    </source>
</evidence>
<proteinExistence type="predicted"/>
<protein>
    <submittedName>
        <fullName evidence="2">M23 family metallopeptidase</fullName>
    </submittedName>
</protein>
<evidence type="ECO:0000313" key="3">
    <source>
        <dbReference type="Proteomes" id="UP000297668"/>
    </source>
</evidence>
<dbReference type="GO" id="GO:0004222">
    <property type="term" value="F:metalloendopeptidase activity"/>
    <property type="evidence" value="ECO:0007669"/>
    <property type="project" value="TreeGrafter"/>
</dbReference>
<dbReference type="Proteomes" id="UP000297668">
    <property type="component" value="Unassembled WGS sequence"/>
</dbReference>
<dbReference type="AlphaFoldDB" id="A0A4Y9FA70"/>
<comment type="caution">
    <text evidence="2">The sequence shown here is derived from an EMBL/GenBank/DDBJ whole genome shotgun (WGS) entry which is preliminary data.</text>
</comment>
<dbReference type="EMBL" id="SJZF01000022">
    <property type="protein sequence ID" value="TFU25443.1"/>
    <property type="molecule type" value="Genomic_DNA"/>
</dbReference>
<gene>
    <name evidence="2" type="ORF">E0687_10990</name>
</gene>
<dbReference type="Gene3D" id="2.70.70.10">
    <property type="entry name" value="Glucose Permease (Domain IIA)"/>
    <property type="match status" value="1"/>
</dbReference>
<dbReference type="PANTHER" id="PTHR21666:SF270">
    <property type="entry name" value="MUREIN HYDROLASE ACTIVATOR ENVC"/>
    <property type="match status" value="1"/>
</dbReference>
<accession>A0A4Y9FA70</accession>
<feature type="domain" description="M23ase beta-sheet core" evidence="1">
    <location>
        <begin position="31"/>
        <end position="140"/>
    </location>
</feature>
<dbReference type="RefSeq" id="WP_135260862.1">
    <property type="nucleotide sequence ID" value="NZ_SJZF01000022.1"/>
</dbReference>